<accession>A0AAD6R150</accession>
<reference evidence="1 2" key="1">
    <citation type="journal article" date="2023" name="Mol. Ecol. Resour.">
        <title>Chromosome-level genome assembly of a triploid poplar Populus alba 'Berolinensis'.</title>
        <authorList>
            <person name="Chen S."/>
            <person name="Yu Y."/>
            <person name="Wang X."/>
            <person name="Wang S."/>
            <person name="Zhang T."/>
            <person name="Zhou Y."/>
            <person name="He R."/>
            <person name="Meng N."/>
            <person name="Wang Y."/>
            <person name="Liu W."/>
            <person name="Liu Z."/>
            <person name="Liu J."/>
            <person name="Guo Q."/>
            <person name="Huang H."/>
            <person name="Sederoff R.R."/>
            <person name="Wang G."/>
            <person name="Qu G."/>
            <person name="Chen S."/>
        </authorList>
    </citation>
    <scope>NUCLEOTIDE SEQUENCE [LARGE SCALE GENOMIC DNA]</scope>
    <source>
        <strain evidence="1">SC-2020</strain>
    </source>
</reference>
<dbReference type="Proteomes" id="UP001164929">
    <property type="component" value="Chromosome 4"/>
</dbReference>
<dbReference type="AlphaFoldDB" id="A0AAD6R150"/>
<comment type="caution">
    <text evidence="1">The sequence shown here is derived from an EMBL/GenBank/DDBJ whole genome shotgun (WGS) entry which is preliminary data.</text>
</comment>
<name>A0AAD6R150_9ROSI</name>
<organism evidence="1 2">
    <name type="scientific">Populus alba x Populus x berolinensis</name>
    <dbReference type="NCBI Taxonomy" id="444605"/>
    <lineage>
        <taxon>Eukaryota</taxon>
        <taxon>Viridiplantae</taxon>
        <taxon>Streptophyta</taxon>
        <taxon>Embryophyta</taxon>
        <taxon>Tracheophyta</taxon>
        <taxon>Spermatophyta</taxon>
        <taxon>Magnoliopsida</taxon>
        <taxon>eudicotyledons</taxon>
        <taxon>Gunneridae</taxon>
        <taxon>Pentapetalae</taxon>
        <taxon>rosids</taxon>
        <taxon>fabids</taxon>
        <taxon>Malpighiales</taxon>
        <taxon>Salicaceae</taxon>
        <taxon>Saliceae</taxon>
        <taxon>Populus</taxon>
    </lineage>
</organism>
<evidence type="ECO:0000313" key="2">
    <source>
        <dbReference type="Proteomes" id="UP001164929"/>
    </source>
</evidence>
<dbReference type="EMBL" id="JAQIZT010000004">
    <property type="protein sequence ID" value="KAJ7000314.1"/>
    <property type="molecule type" value="Genomic_DNA"/>
</dbReference>
<evidence type="ECO:0000313" key="1">
    <source>
        <dbReference type="EMBL" id="KAJ7000314.1"/>
    </source>
</evidence>
<gene>
    <name evidence="1" type="ORF">NC653_010943</name>
</gene>
<keyword evidence="2" id="KW-1185">Reference proteome</keyword>
<protein>
    <submittedName>
        <fullName evidence="1">Uncharacterized protein</fullName>
    </submittedName>
</protein>
<dbReference type="PANTHER" id="PTHR31480">
    <property type="entry name" value="BIFUNCTIONAL LYCOPENE CYCLASE/PHYTOENE SYNTHASE"/>
    <property type="match status" value="1"/>
</dbReference>
<proteinExistence type="predicted"/>
<sequence length="105" mass="12182">MISEGSMVVRDGDSQDRKSAFSFFLTMFSAHVVWWRRTGELVDGPHASHITPTALDRWEATLEDLFQARTSNTSINQNIYIYIYIYIVESKERESEYIVSVLVRT</sequence>